<dbReference type="Pfam" id="PF14429">
    <property type="entry name" value="DOCK-C2"/>
    <property type="match status" value="1"/>
</dbReference>
<evidence type="ECO:0008006" key="7">
    <source>
        <dbReference type="Google" id="ProtNLM"/>
    </source>
</evidence>
<dbReference type="Pfam" id="PF00169">
    <property type="entry name" value="PH"/>
    <property type="match status" value="1"/>
</dbReference>
<sequence length="1216" mass="137479">MAERKFRQRIQKIGAAAKVREEVAQQMRENIILQRPPSVDPVDYETYVTKNKTILHNDPQREMLVFPHDDIVNPPPTLAKKLRTLYSTVPKSAEHEATSLLVQECIKSYTDCCKKIKFKYSLYSGGYLSLPSLKNAEPLPHQVFEIDTEADEKEEEALSKSNVTSITKTGWLYKGPDSGKENIMSFTRQFKRRYFVLKQQSDFTYILEFYKDERKFEAKGSLFLDVAKEVVKSTKKGKYCFEVHVHDRAPYVFAAESETDMTEWIQILNKFLNISYFSKETSTPDKMEGKADNSMHPELQKVSEGKADNSMHPELQKVSEGKADNSMHPELQKVSEGKTDNSMHPELQKVSEGKTDNSMHPELQKVSEGKADNSMHPELQKVSEGKADNSMHPELQKVSEGKADNSMHPELQKVSEGKADNSMHPELQKVSEGKADNSMHPELQKVSEGKTDNSMHPELQKVSEGKADNSMHPELQKVSEGKTDNSMHPELQKVSEGKTDNSMHPELQKVSEGKTDNSMHPELQKVSEGKADNSMHPELQKVSEGKADNSMHPELQKVSEGKADNSMHPELQKVSESKADNSMHPELQKVSEGKTDNSMHPELQKVSEGKADNSMHPELQKVSEGKTDNSMHPELQKVSEGKADNSMHPELQKVSEGKADNSMHPELQKVSEGKADNSMHPELQKVSESKADNSMHPELQKVSESKADNSMHPELQKVSEGKTDNSMHPELQKVSEGKADNSMHPELQKVSEGKTDNSMHPELQKVSEGKADNSMHPELQKKFAIDEDIDSSDDEEICVFPREFGERFMLQLHDFKMKLQVDLSEEKIANKCCNPEPFFLTFALYDAKEGRKISEDFHMDPNEPEIRSMIPPEVLHASDKLHTVEGRDTAPQLNGLKDSWILSPNRQIEKILQGPMLQALEPYSKADSSKSGSKLISPSQGPAELPIYRHDGTKLSTADIIKHLQDFRKPDKQSKLQEIPDPPPDPPALEIEEFVGDKGSLCDTFDSYINNIYIYPVSLKYEHQKSFAKARNIACCIEIKDSDEDGSLPLKRIYGRPEVGVYTTVASTTVLHHVTSPDFTEEVKISLPTQIHDRHHVLFRFYHVSCEGSKSSLRSSSSSGKKKDTIETPLLSENTPYQWLLTYPRVICHMMSTVKEEAGGPEIKWVDGGKHLFKVNSFLRSTIYTKEQHLHNFFYHCQRIENSPVNDLESVNRLKV</sequence>
<feature type="compositionally biased region" description="Low complexity" evidence="2">
    <location>
        <begin position="929"/>
        <end position="939"/>
    </location>
</feature>
<dbReference type="Pfam" id="PF11878">
    <property type="entry name" value="DOCK_C-D_N"/>
    <property type="match status" value="1"/>
</dbReference>
<dbReference type="InterPro" id="IPR001849">
    <property type="entry name" value="PH_domain"/>
</dbReference>
<evidence type="ECO:0000256" key="2">
    <source>
        <dbReference type="SAM" id="MobiDB-lite"/>
    </source>
</evidence>
<accession>A0ABQ9EZI7</accession>
<dbReference type="SUPFAM" id="SSF50729">
    <property type="entry name" value="PH domain-like"/>
    <property type="match status" value="1"/>
</dbReference>
<dbReference type="InterPro" id="IPR027007">
    <property type="entry name" value="C2_DOCK-type_domain"/>
</dbReference>
<dbReference type="InterPro" id="IPR035892">
    <property type="entry name" value="C2_domain_sf"/>
</dbReference>
<dbReference type="EMBL" id="JARBDR010000640">
    <property type="protein sequence ID" value="KAJ8310566.1"/>
    <property type="molecule type" value="Genomic_DNA"/>
</dbReference>
<feature type="domain" description="PH" evidence="3">
    <location>
        <begin position="165"/>
        <end position="273"/>
    </location>
</feature>
<dbReference type="PANTHER" id="PTHR23317:SF26">
    <property type="entry name" value="ZIZIMIN, ISOFORM K"/>
    <property type="match status" value="1"/>
</dbReference>
<dbReference type="InterPro" id="IPR026791">
    <property type="entry name" value="DOCK"/>
</dbReference>
<name>A0ABQ9EZI7_TEGGR</name>
<dbReference type="InterPro" id="IPR011993">
    <property type="entry name" value="PH-like_dom_sf"/>
</dbReference>
<evidence type="ECO:0000256" key="1">
    <source>
        <dbReference type="PROSITE-ProRule" id="PRU00983"/>
    </source>
</evidence>
<gene>
    <name evidence="5" type="ORF">KUTeg_012431</name>
</gene>
<comment type="similarity">
    <text evidence="1">Belongs to the DOCK family.</text>
</comment>
<keyword evidence="6" id="KW-1185">Reference proteome</keyword>
<evidence type="ECO:0000259" key="4">
    <source>
        <dbReference type="PROSITE" id="PS51650"/>
    </source>
</evidence>
<organism evidence="5 6">
    <name type="scientific">Tegillarca granosa</name>
    <name type="common">Malaysian cockle</name>
    <name type="synonym">Anadara granosa</name>
    <dbReference type="NCBI Taxonomy" id="220873"/>
    <lineage>
        <taxon>Eukaryota</taxon>
        <taxon>Metazoa</taxon>
        <taxon>Spiralia</taxon>
        <taxon>Lophotrochozoa</taxon>
        <taxon>Mollusca</taxon>
        <taxon>Bivalvia</taxon>
        <taxon>Autobranchia</taxon>
        <taxon>Pteriomorphia</taxon>
        <taxon>Arcoida</taxon>
        <taxon>Arcoidea</taxon>
        <taxon>Arcidae</taxon>
        <taxon>Tegillarca</taxon>
    </lineage>
</organism>
<dbReference type="Proteomes" id="UP001217089">
    <property type="component" value="Unassembled WGS sequence"/>
</dbReference>
<dbReference type="Gene3D" id="2.60.40.150">
    <property type="entry name" value="C2 domain"/>
    <property type="match status" value="1"/>
</dbReference>
<dbReference type="PANTHER" id="PTHR23317">
    <property type="entry name" value="DEDICATOR OF CYTOKINESIS DOCK"/>
    <property type="match status" value="1"/>
</dbReference>
<dbReference type="PROSITE" id="PS50003">
    <property type="entry name" value="PH_DOMAIN"/>
    <property type="match status" value="1"/>
</dbReference>
<proteinExistence type="inferred from homology"/>
<evidence type="ECO:0000313" key="5">
    <source>
        <dbReference type="EMBL" id="KAJ8310566.1"/>
    </source>
</evidence>
<feature type="domain" description="C2 DOCK-type" evidence="4">
    <location>
        <begin position="1009"/>
        <end position="1180"/>
    </location>
</feature>
<dbReference type="InterPro" id="IPR021816">
    <property type="entry name" value="DOCK_C/D_N"/>
</dbReference>
<dbReference type="PROSITE" id="PS51650">
    <property type="entry name" value="C2_DOCK"/>
    <property type="match status" value="1"/>
</dbReference>
<reference evidence="5 6" key="1">
    <citation type="submission" date="2022-12" db="EMBL/GenBank/DDBJ databases">
        <title>Chromosome-level genome of Tegillarca granosa.</title>
        <authorList>
            <person name="Kim J."/>
        </authorList>
    </citation>
    <scope>NUCLEOTIDE SEQUENCE [LARGE SCALE GENOMIC DNA]</scope>
    <source>
        <strain evidence="5">Teg-2019</strain>
        <tissue evidence="5">Adductor muscle</tissue>
    </source>
</reference>
<comment type="caution">
    <text evidence="5">The sequence shown here is derived from an EMBL/GenBank/DDBJ whole genome shotgun (WGS) entry which is preliminary data.</text>
</comment>
<evidence type="ECO:0000259" key="3">
    <source>
        <dbReference type="PROSITE" id="PS50003"/>
    </source>
</evidence>
<dbReference type="SMART" id="SM00233">
    <property type="entry name" value="PH"/>
    <property type="match status" value="1"/>
</dbReference>
<feature type="region of interest" description="Disordered" evidence="2">
    <location>
        <begin position="923"/>
        <end position="943"/>
    </location>
</feature>
<feature type="region of interest" description="Disordered" evidence="2">
    <location>
        <begin position="383"/>
        <end position="728"/>
    </location>
</feature>
<dbReference type="Gene3D" id="2.30.29.30">
    <property type="entry name" value="Pleckstrin-homology domain (PH domain)/Phosphotyrosine-binding domain (PTB)"/>
    <property type="match status" value="1"/>
</dbReference>
<evidence type="ECO:0000313" key="6">
    <source>
        <dbReference type="Proteomes" id="UP001217089"/>
    </source>
</evidence>
<protein>
    <recommendedName>
        <fullName evidence="7">PH domain-containing protein</fullName>
    </recommendedName>
</protein>